<gene>
    <name evidence="1" type="ORF">K443DRAFT_79130</name>
</gene>
<dbReference type="Proteomes" id="UP000054477">
    <property type="component" value="Unassembled WGS sequence"/>
</dbReference>
<dbReference type="OrthoDB" id="10513682at2759"/>
<dbReference type="EMBL" id="KN838628">
    <property type="protein sequence ID" value="KIK00312.1"/>
    <property type="molecule type" value="Genomic_DNA"/>
</dbReference>
<accession>A0A0C9XRG9</accession>
<feature type="non-terminal residue" evidence="1">
    <location>
        <position position="1"/>
    </location>
</feature>
<dbReference type="HOGENOM" id="CLU_3074259_0_0_1"/>
<keyword evidence="2" id="KW-1185">Reference proteome</keyword>
<protein>
    <submittedName>
        <fullName evidence="1">Uncharacterized protein</fullName>
    </submittedName>
</protein>
<evidence type="ECO:0000313" key="2">
    <source>
        <dbReference type="Proteomes" id="UP000054477"/>
    </source>
</evidence>
<sequence>QNILVSIPESGYSAGIIRHQNGKNSRPSCQISFHWIPPDSAGMTGFLQELGGH</sequence>
<reference evidence="1 2" key="1">
    <citation type="submission" date="2014-04" db="EMBL/GenBank/DDBJ databases">
        <authorList>
            <consortium name="DOE Joint Genome Institute"/>
            <person name="Kuo A."/>
            <person name="Kohler A."/>
            <person name="Nagy L.G."/>
            <person name="Floudas D."/>
            <person name="Copeland A."/>
            <person name="Barry K.W."/>
            <person name="Cichocki N."/>
            <person name="Veneault-Fourrey C."/>
            <person name="LaButti K."/>
            <person name="Lindquist E.A."/>
            <person name="Lipzen A."/>
            <person name="Lundell T."/>
            <person name="Morin E."/>
            <person name="Murat C."/>
            <person name="Sun H."/>
            <person name="Tunlid A."/>
            <person name="Henrissat B."/>
            <person name="Grigoriev I.V."/>
            <person name="Hibbett D.S."/>
            <person name="Martin F."/>
            <person name="Nordberg H.P."/>
            <person name="Cantor M.N."/>
            <person name="Hua S.X."/>
        </authorList>
    </citation>
    <scope>NUCLEOTIDE SEQUENCE [LARGE SCALE GENOMIC DNA]</scope>
    <source>
        <strain evidence="1 2">LaAM-08-1</strain>
    </source>
</reference>
<feature type="non-terminal residue" evidence="1">
    <location>
        <position position="53"/>
    </location>
</feature>
<evidence type="ECO:0000313" key="1">
    <source>
        <dbReference type="EMBL" id="KIK00312.1"/>
    </source>
</evidence>
<dbReference type="AlphaFoldDB" id="A0A0C9XRG9"/>
<reference evidence="2" key="2">
    <citation type="submission" date="2015-01" db="EMBL/GenBank/DDBJ databases">
        <title>Evolutionary Origins and Diversification of the Mycorrhizal Mutualists.</title>
        <authorList>
            <consortium name="DOE Joint Genome Institute"/>
            <consortium name="Mycorrhizal Genomics Consortium"/>
            <person name="Kohler A."/>
            <person name="Kuo A."/>
            <person name="Nagy L.G."/>
            <person name="Floudas D."/>
            <person name="Copeland A."/>
            <person name="Barry K.W."/>
            <person name="Cichocki N."/>
            <person name="Veneault-Fourrey C."/>
            <person name="LaButti K."/>
            <person name="Lindquist E.A."/>
            <person name="Lipzen A."/>
            <person name="Lundell T."/>
            <person name="Morin E."/>
            <person name="Murat C."/>
            <person name="Riley R."/>
            <person name="Ohm R."/>
            <person name="Sun H."/>
            <person name="Tunlid A."/>
            <person name="Henrissat B."/>
            <person name="Grigoriev I.V."/>
            <person name="Hibbett D.S."/>
            <person name="Martin F."/>
        </authorList>
    </citation>
    <scope>NUCLEOTIDE SEQUENCE [LARGE SCALE GENOMIC DNA]</scope>
    <source>
        <strain evidence="2">LaAM-08-1</strain>
    </source>
</reference>
<proteinExistence type="predicted"/>
<name>A0A0C9XRG9_9AGAR</name>
<organism evidence="1 2">
    <name type="scientific">Laccaria amethystina LaAM-08-1</name>
    <dbReference type="NCBI Taxonomy" id="1095629"/>
    <lineage>
        <taxon>Eukaryota</taxon>
        <taxon>Fungi</taxon>
        <taxon>Dikarya</taxon>
        <taxon>Basidiomycota</taxon>
        <taxon>Agaricomycotina</taxon>
        <taxon>Agaricomycetes</taxon>
        <taxon>Agaricomycetidae</taxon>
        <taxon>Agaricales</taxon>
        <taxon>Agaricineae</taxon>
        <taxon>Hydnangiaceae</taxon>
        <taxon>Laccaria</taxon>
    </lineage>
</organism>